<sequence>MHLLAIAFVAINLLAHASSESTTNTTYNVIHAAGSNYTMGVIVNGKTYPLQASDLIPILHTGTAPGGNYSYAKLDQAQDVVEKEVFQRPLVQVTLNEFYNRTWNTRDPTALPTLMGPLPSINRLNSPLLHPKDEIPTFFVSGNQSQIDFMHGNTTLDTKVKVDVHVIGTQNITSVKDVKLSLAGRSSKWRDKLSYGLKSKGNDTFFGYEKVKLRAMSTDPSYVREILCYEMMESMGLPASGASYARVVINNQPIGLFLMIEHYKDNWYENIFGGGKKLVPGRGISYQGTGFTSDLTYFGDNLTKYDGPYKIEKKADKEHRVNGTAAFGRLMELAKFVSEAPTTTQDAVKIWNEHIDMDSVVRTMVVEIIAGFADGFIGNADNYFLYDNLAENRFTFLANDFDITAGSTIIKLADQWSGNYSQYPGFSFRPLTQKMIQVPEFKSQFENLLYNASQQLIHPNILYPRIDNLVQMIREDVEWDSTLPRVNPDPVMDLSEVYKEHNFSEITVDPKWLPRPMDFDTVMELQNRSSIDRSSIDFDTAITGPTHLISLSGVKEWFGTQSQAIQDYFSQHPPFSLSS</sequence>
<dbReference type="AlphaFoldDB" id="A0A168P5X2"/>
<gene>
    <name evidence="2" type="primary">ABSGL_07556.1 scaffold 8890</name>
</gene>
<name>A0A168P5X2_ABSGL</name>
<keyword evidence="1" id="KW-0732">Signal</keyword>
<dbReference type="InterPro" id="IPR014867">
    <property type="entry name" value="Spore_coat_CotH_CotH2/3/7"/>
</dbReference>
<dbReference type="Proteomes" id="UP000078561">
    <property type="component" value="Unassembled WGS sequence"/>
</dbReference>
<evidence type="ECO:0000313" key="2">
    <source>
        <dbReference type="EMBL" id="SAM01807.1"/>
    </source>
</evidence>
<feature type="chain" id="PRO_5007899517" description="Coth-domain-containing protein" evidence="1">
    <location>
        <begin position="20"/>
        <end position="579"/>
    </location>
</feature>
<keyword evidence="3" id="KW-1185">Reference proteome</keyword>
<dbReference type="PANTHER" id="PTHR40050">
    <property type="entry name" value="INNER SPORE COAT PROTEIN H"/>
    <property type="match status" value="1"/>
</dbReference>
<protein>
    <recommendedName>
        <fullName evidence="4">Coth-domain-containing protein</fullName>
    </recommendedName>
</protein>
<feature type="signal peptide" evidence="1">
    <location>
        <begin position="1"/>
        <end position="19"/>
    </location>
</feature>
<dbReference type="STRING" id="4829.A0A168P5X2"/>
<proteinExistence type="predicted"/>
<dbReference type="InParanoid" id="A0A168P5X2"/>
<dbReference type="Pfam" id="PF08757">
    <property type="entry name" value="CotH"/>
    <property type="match status" value="1"/>
</dbReference>
<evidence type="ECO:0008006" key="4">
    <source>
        <dbReference type="Google" id="ProtNLM"/>
    </source>
</evidence>
<accession>A0A168P5X2</accession>
<dbReference type="PANTHER" id="PTHR40050:SF1">
    <property type="entry name" value="INNER SPORE COAT PROTEIN H"/>
    <property type="match status" value="1"/>
</dbReference>
<organism evidence="2">
    <name type="scientific">Absidia glauca</name>
    <name type="common">Pin mould</name>
    <dbReference type="NCBI Taxonomy" id="4829"/>
    <lineage>
        <taxon>Eukaryota</taxon>
        <taxon>Fungi</taxon>
        <taxon>Fungi incertae sedis</taxon>
        <taxon>Mucoromycota</taxon>
        <taxon>Mucoromycotina</taxon>
        <taxon>Mucoromycetes</taxon>
        <taxon>Mucorales</taxon>
        <taxon>Cunninghamellaceae</taxon>
        <taxon>Absidia</taxon>
    </lineage>
</organism>
<evidence type="ECO:0000256" key="1">
    <source>
        <dbReference type="SAM" id="SignalP"/>
    </source>
</evidence>
<evidence type="ECO:0000313" key="3">
    <source>
        <dbReference type="Proteomes" id="UP000078561"/>
    </source>
</evidence>
<reference evidence="2" key="1">
    <citation type="submission" date="2016-04" db="EMBL/GenBank/DDBJ databases">
        <authorList>
            <person name="Evans L.H."/>
            <person name="Alamgir A."/>
            <person name="Owens N."/>
            <person name="Weber N.D."/>
            <person name="Virtaneva K."/>
            <person name="Barbian K."/>
            <person name="Babar A."/>
            <person name="Rosenke K."/>
        </authorList>
    </citation>
    <scope>NUCLEOTIDE SEQUENCE [LARGE SCALE GENOMIC DNA]</scope>
    <source>
        <strain evidence="2">CBS 101.48</strain>
    </source>
</reference>
<dbReference type="OrthoDB" id="10267127at2759"/>
<dbReference type="EMBL" id="LT553587">
    <property type="protein sequence ID" value="SAM01807.1"/>
    <property type="molecule type" value="Genomic_DNA"/>
</dbReference>
<dbReference type="OMA" id="PWLANTF"/>